<accession>A0AA36HWA9</accession>
<evidence type="ECO:0000259" key="2">
    <source>
        <dbReference type="PROSITE" id="PS01159"/>
    </source>
</evidence>
<feature type="compositionally biased region" description="Pro residues" evidence="1">
    <location>
        <begin position="190"/>
        <end position="222"/>
    </location>
</feature>
<protein>
    <recommendedName>
        <fullName evidence="2">WW domain-containing protein</fullName>
    </recommendedName>
</protein>
<dbReference type="Proteomes" id="UP001178507">
    <property type="component" value="Unassembled WGS sequence"/>
</dbReference>
<dbReference type="InterPro" id="IPR001202">
    <property type="entry name" value="WW_dom"/>
</dbReference>
<keyword evidence="4" id="KW-1185">Reference proteome</keyword>
<gene>
    <name evidence="3" type="ORF">EVOR1521_LOCUS4866</name>
</gene>
<evidence type="ECO:0000313" key="3">
    <source>
        <dbReference type="EMBL" id="CAJ1375639.1"/>
    </source>
</evidence>
<name>A0AA36HWA9_9DINO</name>
<evidence type="ECO:0000313" key="4">
    <source>
        <dbReference type="Proteomes" id="UP001178507"/>
    </source>
</evidence>
<feature type="domain" description="WW" evidence="2">
    <location>
        <begin position="64"/>
        <end position="89"/>
    </location>
</feature>
<sequence length="264" mass="28090">MNGLMHAMVRQWLVELLDFSAEGLENQVLASHATYKALDQVLQVPDLKPIVEALKEAPVVIQGWRVSQSRAGLTFYQTSDGRLTRWTLPVAVVDVRTENVVWTPPKTPPQDDGLMTPPAEKGVAELELQEAAAQTAPLMIVPATPALTLRVPATPMVPMATPTTPARCPPPSLAQTAPAPMLAAARPAAHFPPTPPLPPPPPPPAPPAPPARPALPALPAPAPAEARWSRPPETPQMLAPASPDEGVQRPNEPQKPPKRKAPSS</sequence>
<feature type="region of interest" description="Disordered" evidence="1">
    <location>
        <begin position="187"/>
        <end position="264"/>
    </location>
</feature>
<dbReference type="AlphaFoldDB" id="A0AA36HWA9"/>
<organism evidence="3 4">
    <name type="scientific">Effrenium voratum</name>
    <dbReference type="NCBI Taxonomy" id="2562239"/>
    <lineage>
        <taxon>Eukaryota</taxon>
        <taxon>Sar</taxon>
        <taxon>Alveolata</taxon>
        <taxon>Dinophyceae</taxon>
        <taxon>Suessiales</taxon>
        <taxon>Symbiodiniaceae</taxon>
        <taxon>Effrenium</taxon>
    </lineage>
</organism>
<proteinExistence type="predicted"/>
<dbReference type="EMBL" id="CAUJNA010000335">
    <property type="protein sequence ID" value="CAJ1375639.1"/>
    <property type="molecule type" value="Genomic_DNA"/>
</dbReference>
<reference evidence="3" key="1">
    <citation type="submission" date="2023-08" db="EMBL/GenBank/DDBJ databases">
        <authorList>
            <person name="Chen Y."/>
            <person name="Shah S."/>
            <person name="Dougan E. K."/>
            <person name="Thang M."/>
            <person name="Chan C."/>
        </authorList>
    </citation>
    <scope>NUCLEOTIDE SEQUENCE</scope>
</reference>
<evidence type="ECO:0000256" key="1">
    <source>
        <dbReference type="SAM" id="MobiDB-lite"/>
    </source>
</evidence>
<dbReference type="PROSITE" id="PS01159">
    <property type="entry name" value="WW_DOMAIN_1"/>
    <property type="match status" value="1"/>
</dbReference>
<comment type="caution">
    <text evidence="3">The sequence shown here is derived from an EMBL/GenBank/DDBJ whole genome shotgun (WGS) entry which is preliminary data.</text>
</comment>